<dbReference type="InterPro" id="IPR016032">
    <property type="entry name" value="Sig_transdc_resp-reg_C-effctor"/>
</dbReference>
<dbReference type="FunFam" id="1.10.10.10:FF:000005">
    <property type="entry name" value="Two-component system response regulator"/>
    <property type="match status" value="1"/>
</dbReference>
<feature type="DNA-binding region" description="OmpR/PhoB-type" evidence="7">
    <location>
        <begin position="134"/>
        <end position="231"/>
    </location>
</feature>
<dbReference type="SUPFAM" id="SSF46894">
    <property type="entry name" value="C-terminal effector domain of the bipartite response regulators"/>
    <property type="match status" value="1"/>
</dbReference>
<accession>A0A0S4QN24</accession>
<keyword evidence="1 6" id="KW-0597">Phosphoprotein</keyword>
<name>A0A0S4QN24_9ACTN</name>
<evidence type="ECO:0000256" key="5">
    <source>
        <dbReference type="ARBA" id="ARBA00023163"/>
    </source>
</evidence>
<evidence type="ECO:0000313" key="12">
    <source>
        <dbReference type="Proteomes" id="UP000198802"/>
    </source>
</evidence>
<feature type="domain" description="OmpR/PhoB-type" evidence="10">
    <location>
        <begin position="134"/>
        <end position="231"/>
    </location>
</feature>
<dbReference type="Pfam" id="PF00072">
    <property type="entry name" value="Response_reg"/>
    <property type="match status" value="1"/>
</dbReference>
<feature type="region of interest" description="Disordered" evidence="8">
    <location>
        <begin position="248"/>
        <end position="267"/>
    </location>
</feature>
<keyword evidence="4 7" id="KW-0238">DNA-binding</keyword>
<dbReference type="GO" id="GO:0032993">
    <property type="term" value="C:protein-DNA complex"/>
    <property type="evidence" value="ECO:0007669"/>
    <property type="project" value="TreeGrafter"/>
</dbReference>
<evidence type="ECO:0000256" key="1">
    <source>
        <dbReference type="ARBA" id="ARBA00022553"/>
    </source>
</evidence>
<gene>
    <name evidence="11" type="ORF">Ga0074812_11062</name>
</gene>
<dbReference type="AlphaFoldDB" id="A0A0S4QN24"/>
<protein>
    <submittedName>
        <fullName evidence="11">Two-component system, OmpR family, response regulator</fullName>
    </submittedName>
</protein>
<dbReference type="EMBL" id="FAOZ01000010">
    <property type="protein sequence ID" value="CUU57047.1"/>
    <property type="molecule type" value="Genomic_DNA"/>
</dbReference>
<dbReference type="RefSeq" id="WP_397312819.1">
    <property type="nucleotide sequence ID" value="NZ_FAOZ01000010.1"/>
</dbReference>
<feature type="domain" description="Response regulatory" evidence="9">
    <location>
        <begin position="7"/>
        <end position="121"/>
    </location>
</feature>
<keyword evidence="3" id="KW-0805">Transcription regulation</keyword>
<evidence type="ECO:0000256" key="7">
    <source>
        <dbReference type="PROSITE-ProRule" id="PRU01091"/>
    </source>
</evidence>
<evidence type="ECO:0000256" key="4">
    <source>
        <dbReference type="ARBA" id="ARBA00023125"/>
    </source>
</evidence>
<evidence type="ECO:0000259" key="9">
    <source>
        <dbReference type="PROSITE" id="PS50110"/>
    </source>
</evidence>
<feature type="modified residue" description="4-aspartylphosphate" evidence="6">
    <location>
        <position position="56"/>
    </location>
</feature>
<dbReference type="PROSITE" id="PS50110">
    <property type="entry name" value="RESPONSE_REGULATORY"/>
    <property type="match status" value="1"/>
</dbReference>
<keyword evidence="12" id="KW-1185">Reference proteome</keyword>
<keyword evidence="2" id="KW-0902">Two-component regulatory system</keyword>
<dbReference type="InterPro" id="IPR036388">
    <property type="entry name" value="WH-like_DNA-bd_sf"/>
</dbReference>
<sequence length="267" mass="29518">MDTKALRLLVVDDEPNIVDMLRMALRFHGFEVETASSGREATAAVTASCPDLVVLDVMLPDCEGLALCRQWRQAGVEVPVVFLTARDRHADKVAGLTYGGDDYVTKPFAIDELVARVRAVLRRTRREQPAPTRASMLEFADVVLDEDTHQVTRAGHLVELAPTEFRLLRYLLENPNRVLSREQILDAVWSEDFRGGLTVVDQYVSYLRRKLAPYGPPLIHTQRGFGYALRAGTRAELGSTLRPGEAARLGEAARPGSTAQPGEAVQP</sequence>
<dbReference type="GO" id="GO:0006355">
    <property type="term" value="P:regulation of DNA-templated transcription"/>
    <property type="evidence" value="ECO:0007669"/>
    <property type="project" value="InterPro"/>
</dbReference>
<evidence type="ECO:0000313" key="11">
    <source>
        <dbReference type="EMBL" id="CUU57047.1"/>
    </source>
</evidence>
<evidence type="ECO:0000256" key="6">
    <source>
        <dbReference type="PROSITE-ProRule" id="PRU00169"/>
    </source>
</evidence>
<dbReference type="SUPFAM" id="SSF52172">
    <property type="entry name" value="CheY-like"/>
    <property type="match status" value="1"/>
</dbReference>
<dbReference type="GO" id="GO:0000976">
    <property type="term" value="F:transcription cis-regulatory region binding"/>
    <property type="evidence" value="ECO:0007669"/>
    <property type="project" value="TreeGrafter"/>
</dbReference>
<dbReference type="InterPro" id="IPR011006">
    <property type="entry name" value="CheY-like_superfamily"/>
</dbReference>
<dbReference type="PROSITE" id="PS51755">
    <property type="entry name" value="OMPR_PHOB"/>
    <property type="match status" value="1"/>
</dbReference>
<proteinExistence type="predicted"/>
<dbReference type="InterPro" id="IPR001789">
    <property type="entry name" value="Sig_transdc_resp-reg_receiver"/>
</dbReference>
<dbReference type="FunFam" id="3.40.50.2300:FF:000001">
    <property type="entry name" value="DNA-binding response regulator PhoB"/>
    <property type="match status" value="1"/>
</dbReference>
<dbReference type="Gene3D" id="3.40.50.2300">
    <property type="match status" value="1"/>
</dbReference>
<evidence type="ECO:0000256" key="2">
    <source>
        <dbReference type="ARBA" id="ARBA00023012"/>
    </source>
</evidence>
<dbReference type="SMART" id="SM00448">
    <property type="entry name" value="REC"/>
    <property type="match status" value="1"/>
</dbReference>
<dbReference type="Pfam" id="PF00486">
    <property type="entry name" value="Trans_reg_C"/>
    <property type="match status" value="1"/>
</dbReference>
<evidence type="ECO:0000256" key="3">
    <source>
        <dbReference type="ARBA" id="ARBA00023015"/>
    </source>
</evidence>
<reference evidence="12" key="1">
    <citation type="submission" date="2015-11" db="EMBL/GenBank/DDBJ databases">
        <authorList>
            <person name="Varghese N."/>
        </authorList>
    </citation>
    <scope>NUCLEOTIDE SEQUENCE [LARGE SCALE GENOMIC DNA]</scope>
    <source>
        <strain evidence="12">DSM 45899</strain>
    </source>
</reference>
<dbReference type="SMART" id="SM00862">
    <property type="entry name" value="Trans_reg_C"/>
    <property type="match status" value="1"/>
</dbReference>
<dbReference type="InterPro" id="IPR039420">
    <property type="entry name" value="WalR-like"/>
</dbReference>
<dbReference type="GO" id="GO:0000156">
    <property type="term" value="F:phosphorelay response regulator activity"/>
    <property type="evidence" value="ECO:0007669"/>
    <property type="project" value="TreeGrafter"/>
</dbReference>
<dbReference type="CDD" id="cd00383">
    <property type="entry name" value="trans_reg_C"/>
    <property type="match status" value="1"/>
</dbReference>
<organism evidence="11 12">
    <name type="scientific">Parafrankia irregularis</name>
    <dbReference type="NCBI Taxonomy" id="795642"/>
    <lineage>
        <taxon>Bacteria</taxon>
        <taxon>Bacillati</taxon>
        <taxon>Actinomycetota</taxon>
        <taxon>Actinomycetes</taxon>
        <taxon>Frankiales</taxon>
        <taxon>Frankiaceae</taxon>
        <taxon>Parafrankia</taxon>
    </lineage>
</organism>
<dbReference type="Proteomes" id="UP000198802">
    <property type="component" value="Unassembled WGS sequence"/>
</dbReference>
<evidence type="ECO:0000256" key="8">
    <source>
        <dbReference type="SAM" id="MobiDB-lite"/>
    </source>
</evidence>
<dbReference type="GO" id="GO:0005829">
    <property type="term" value="C:cytosol"/>
    <property type="evidence" value="ECO:0007669"/>
    <property type="project" value="TreeGrafter"/>
</dbReference>
<dbReference type="PANTHER" id="PTHR48111:SF28">
    <property type="entry name" value="TRANSCRIPTIONAL REGULATORY PROTEIN TCRX-RELATED"/>
    <property type="match status" value="1"/>
</dbReference>
<dbReference type="PANTHER" id="PTHR48111">
    <property type="entry name" value="REGULATOR OF RPOS"/>
    <property type="match status" value="1"/>
</dbReference>
<dbReference type="Gene3D" id="1.10.10.10">
    <property type="entry name" value="Winged helix-like DNA-binding domain superfamily/Winged helix DNA-binding domain"/>
    <property type="match status" value="1"/>
</dbReference>
<dbReference type="InterPro" id="IPR001867">
    <property type="entry name" value="OmpR/PhoB-type_DNA-bd"/>
</dbReference>
<dbReference type="Gene3D" id="6.10.250.690">
    <property type="match status" value="1"/>
</dbReference>
<evidence type="ECO:0000259" key="10">
    <source>
        <dbReference type="PROSITE" id="PS51755"/>
    </source>
</evidence>
<keyword evidence="5" id="KW-0804">Transcription</keyword>